<evidence type="ECO:0000256" key="9">
    <source>
        <dbReference type="ARBA" id="ARBA00023180"/>
    </source>
</evidence>
<dbReference type="Pfam" id="PF00560">
    <property type="entry name" value="LRR_1"/>
    <property type="match status" value="3"/>
</dbReference>
<name>A0A6A3B314_HIBSY</name>
<evidence type="ECO:0000256" key="1">
    <source>
        <dbReference type="ARBA" id="ARBA00004479"/>
    </source>
</evidence>
<dbReference type="SUPFAM" id="SSF52058">
    <property type="entry name" value="L domain-like"/>
    <property type="match status" value="1"/>
</dbReference>
<sequence>MVPKEIGNLVGLEFLGLYENMFTGIIPDSIGKFSELKYFYGYRNGIIGEISYSLGNLTQLIVLSLIDNLFGGEIAASLGNCIRLERLDLSMNRLSGTIPKEAIGIIPSSFRKLRRLQVLDVSHNNLSVPTKGVFDNISAFSVVGNESCGGIKALRLPDCPKEIRGADQTFKAECEALRKLRHLNLVQLITSCSSIDFQEYGMSMKISTNGDMYSYSIILMELFTGKRPTDNMFTGELSLATAKREELYGLGVLPGGNSFMVSSKVEVVDHIGIVPARGLKDVEIMRFKEWGCCFESIVLIGDESTVVVAVLIAAVGAQVLEGKQVAGLGLGDRQEE</sequence>
<dbReference type="EMBL" id="VEPZ02000934">
    <property type="protein sequence ID" value="KAE8709662.1"/>
    <property type="molecule type" value="Genomic_DNA"/>
</dbReference>
<keyword evidence="11" id="KW-1185">Reference proteome</keyword>
<evidence type="ECO:0000313" key="11">
    <source>
        <dbReference type="Proteomes" id="UP000436088"/>
    </source>
</evidence>
<dbReference type="PANTHER" id="PTHR27008">
    <property type="entry name" value="OS04G0122200 PROTEIN"/>
    <property type="match status" value="1"/>
</dbReference>
<dbReference type="SUPFAM" id="SSF56112">
    <property type="entry name" value="Protein kinase-like (PK-like)"/>
    <property type="match status" value="1"/>
</dbReference>
<dbReference type="InterPro" id="IPR051809">
    <property type="entry name" value="Plant_receptor-like_S/T_kinase"/>
</dbReference>
<evidence type="ECO:0000256" key="8">
    <source>
        <dbReference type="ARBA" id="ARBA00023136"/>
    </source>
</evidence>
<evidence type="ECO:0000313" key="10">
    <source>
        <dbReference type="EMBL" id="KAE8709662.1"/>
    </source>
</evidence>
<accession>A0A6A3B314</accession>
<keyword evidence="4" id="KW-0812">Transmembrane</keyword>
<comment type="subcellular location">
    <subcellularLocation>
        <location evidence="1">Membrane</location>
        <topology evidence="1">Single-pass type I membrane protein</topology>
    </subcellularLocation>
</comment>
<dbReference type="FunFam" id="3.80.10.10:FF:000041">
    <property type="entry name" value="LRR receptor-like serine/threonine-protein kinase ERECTA"/>
    <property type="match status" value="1"/>
</dbReference>
<evidence type="ECO:0000256" key="3">
    <source>
        <dbReference type="ARBA" id="ARBA00022614"/>
    </source>
</evidence>
<gene>
    <name evidence="10" type="ORF">F3Y22_tig00110328pilonHSYRG00105</name>
</gene>
<dbReference type="PRINTS" id="PR00019">
    <property type="entry name" value="LEURICHRPT"/>
</dbReference>
<dbReference type="AlphaFoldDB" id="A0A6A3B314"/>
<evidence type="ECO:0000256" key="6">
    <source>
        <dbReference type="ARBA" id="ARBA00022737"/>
    </source>
</evidence>
<dbReference type="PANTHER" id="PTHR27008:SF592">
    <property type="entry name" value="LEUCINE-RICH REPEAT RECEPTOR-LIKE PROTEIN KINASE FAMILY PROTEIN-RELATED"/>
    <property type="match status" value="1"/>
</dbReference>
<evidence type="ECO:0000256" key="4">
    <source>
        <dbReference type="ARBA" id="ARBA00022692"/>
    </source>
</evidence>
<organism evidence="10 11">
    <name type="scientific">Hibiscus syriacus</name>
    <name type="common">Rose of Sharon</name>
    <dbReference type="NCBI Taxonomy" id="106335"/>
    <lineage>
        <taxon>Eukaryota</taxon>
        <taxon>Viridiplantae</taxon>
        <taxon>Streptophyta</taxon>
        <taxon>Embryophyta</taxon>
        <taxon>Tracheophyta</taxon>
        <taxon>Spermatophyta</taxon>
        <taxon>Magnoliopsida</taxon>
        <taxon>eudicotyledons</taxon>
        <taxon>Gunneridae</taxon>
        <taxon>Pentapetalae</taxon>
        <taxon>rosids</taxon>
        <taxon>malvids</taxon>
        <taxon>Malvales</taxon>
        <taxon>Malvaceae</taxon>
        <taxon>Malvoideae</taxon>
        <taxon>Hibiscus</taxon>
    </lineage>
</organism>
<reference evidence="10" key="1">
    <citation type="submission" date="2019-09" db="EMBL/GenBank/DDBJ databases">
        <title>Draft genome information of white flower Hibiscus syriacus.</title>
        <authorList>
            <person name="Kim Y.-M."/>
        </authorList>
    </citation>
    <scope>NUCLEOTIDE SEQUENCE [LARGE SCALE GENOMIC DNA]</scope>
    <source>
        <strain evidence="10">YM2019G1</strain>
    </source>
</reference>
<keyword evidence="9" id="KW-0325">Glycoprotein</keyword>
<dbReference type="Proteomes" id="UP000436088">
    <property type="component" value="Unassembled WGS sequence"/>
</dbReference>
<comment type="caution">
    <text evidence="10">The sequence shown here is derived from an EMBL/GenBank/DDBJ whole genome shotgun (WGS) entry which is preliminary data.</text>
</comment>
<keyword evidence="3" id="KW-0433">Leucine-rich repeat</keyword>
<keyword evidence="6" id="KW-0677">Repeat</keyword>
<keyword evidence="5" id="KW-0732">Signal</keyword>
<keyword evidence="7" id="KW-1133">Transmembrane helix</keyword>
<dbReference type="Gene3D" id="3.80.10.10">
    <property type="entry name" value="Ribonuclease Inhibitor"/>
    <property type="match status" value="2"/>
</dbReference>
<evidence type="ECO:0000256" key="5">
    <source>
        <dbReference type="ARBA" id="ARBA00022729"/>
    </source>
</evidence>
<dbReference type="InterPro" id="IPR032675">
    <property type="entry name" value="LRR_dom_sf"/>
</dbReference>
<evidence type="ECO:0000256" key="2">
    <source>
        <dbReference type="ARBA" id="ARBA00009592"/>
    </source>
</evidence>
<dbReference type="GO" id="GO:0016020">
    <property type="term" value="C:membrane"/>
    <property type="evidence" value="ECO:0007669"/>
    <property type="project" value="UniProtKB-SubCell"/>
</dbReference>
<evidence type="ECO:0000256" key="7">
    <source>
        <dbReference type="ARBA" id="ARBA00022989"/>
    </source>
</evidence>
<comment type="similarity">
    <text evidence="2">Belongs to the RLP family.</text>
</comment>
<protein>
    <submittedName>
        <fullName evidence="10">Uncharacterized protein</fullName>
    </submittedName>
</protein>
<keyword evidence="8" id="KW-0472">Membrane</keyword>
<dbReference type="Gene3D" id="1.10.510.10">
    <property type="entry name" value="Transferase(Phosphotransferase) domain 1"/>
    <property type="match status" value="1"/>
</dbReference>
<dbReference type="InterPro" id="IPR001611">
    <property type="entry name" value="Leu-rich_rpt"/>
</dbReference>
<dbReference type="InterPro" id="IPR011009">
    <property type="entry name" value="Kinase-like_dom_sf"/>
</dbReference>
<proteinExistence type="inferred from homology"/>